<dbReference type="Proteomes" id="UP000515708">
    <property type="component" value="Chromosome"/>
</dbReference>
<protein>
    <submittedName>
        <fullName evidence="2">Uncharacterized protein</fullName>
    </submittedName>
</protein>
<feature type="transmembrane region" description="Helical" evidence="1">
    <location>
        <begin position="113"/>
        <end position="130"/>
    </location>
</feature>
<organism evidence="2 3">
    <name type="scientific">Microbacterium esteraromaticum</name>
    <dbReference type="NCBI Taxonomy" id="57043"/>
    <lineage>
        <taxon>Bacteria</taxon>
        <taxon>Bacillati</taxon>
        <taxon>Actinomycetota</taxon>
        <taxon>Actinomycetes</taxon>
        <taxon>Micrococcales</taxon>
        <taxon>Microbacteriaceae</taxon>
        <taxon>Microbacterium</taxon>
    </lineage>
</organism>
<name>A0A7D7WCG4_9MICO</name>
<feature type="transmembrane region" description="Helical" evidence="1">
    <location>
        <begin position="12"/>
        <end position="30"/>
    </location>
</feature>
<evidence type="ECO:0000313" key="2">
    <source>
        <dbReference type="EMBL" id="QMU96659.1"/>
    </source>
</evidence>
<keyword evidence="1" id="KW-1133">Transmembrane helix</keyword>
<dbReference type="EMBL" id="CP043732">
    <property type="protein sequence ID" value="QMU96659.1"/>
    <property type="molecule type" value="Genomic_DNA"/>
</dbReference>
<evidence type="ECO:0000313" key="3">
    <source>
        <dbReference type="Proteomes" id="UP000515708"/>
    </source>
</evidence>
<reference evidence="2 3" key="1">
    <citation type="journal article" date="2020" name="Front. Microbiol.">
        <title>Design of Bacterial Strain-Specific qPCR Assays Using NGS Data and Publicly Available Resources and Its Application to Track Biocontrol Strains.</title>
        <authorList>
            <person name="Hernandez I."/>
            <person name="Sant C."/>
            <person name="Martinez R."/>
            <person name="Fernandez C."/>
        </authorList>
    </citation>
    <scope>NUCLEOTIDE SEQUENCE [LARGE SCALE GENOMIC DNA]</scope>
    <source>
        <strain evidence="2 3">B24</strain>
    </source>
</reference>
<accession>A0A7D7WCG4</accession>
<proteinExistence type="predicted"/>
<keyword evidence="1" id="KW-0472">Membrane</keyword>
<keyword evidence="1" id="KW-0812">Transmembrane</keyword>
<feature type="transmembrane region" description="Helical" evidence="1">
    <location>
        <begin position="64"/>
        <end position="84"/>
    </location>
</feature>
<evidence type="ECO:0000256" key="1">
    <source>
        <dbReference type="SAM" id="Phobius"/>
    </source>
</evidence>
<dbReference type="RefSeq" id="WP_182255326.1">
    <property type="nucleotide sequence ID" value="NZ_CP043732.1"/>
</dbReference>
<feature type="transmembrane region" description="Helical" evidence="1">
    <location>
        <begin position="36"/>
        <end position="57"/>
    </location>
</feature>
<gene>
    <name evidence="2" type="ORF">FVO59_05090</name>
</gene>
<sequence length="196" mass="20606">MRASRKLRLLRGVAGASIATFVALASHVWVGGQMPGMLGIAVPWLLSAMVCTLLSGIRLSALRLSVSVLLSQALFHSLFVLGAITPRGGVAPHVHGPLVLPSASGAVIVPEDTGMWVAHGIAAMITVLALHRGERLVQALVDLAFAVARWLSRAVVVAPVLPVAPARPRWTVLVAPLRAEPRLAALRRRGPPLPVV</sequence>
<dbReference type="AlphaFoldDB" id="A0A7D7WCG4"/>